<reference evidence="10 11" key="1">
    <citation type="journal article" date="2024" name="IMA Fungus">
        <title>IMA Genome - F19 : A genome assembly and annotation guide to empower mycologists, including annotated draft genome sequences of Ceratocystis pirilliformis, Diaporthe australafricana, Fusarium ophioides, Paecilomyces lecythidis, and Sporothrix stenoceras.</title>
        <authorList>
            <person name="Aylward J."/>
            <person name="Wilson A.M."/>
            <person name="Visagie C.M."/>
            <person name="Spraker J."/>
            <person name="Barnes I."/>
            <person name="Buitendag C."/>
            <person name="Ceriani C."/>
            <person name="Del Mar Angel L."/>
            <person name="du Plessis D."/>
            <person name="Fuchs T."/>
            <person name="Gasser K."/>
            <person name="Kramer D."/>
            <person name="Li W."/>
            <person name="Munsamy K."/>
            <person name="Piso A."/>
            <person name="Price J.L."/>
            <person name="Sonnekus B."/>
            <person name="Thomas C."/>
            <person name="van der Nest A."/>
            <person name="van Dijk A."/>
            <person name="van Heerden A."/>
            <person name="van Vuuren N."/>
            <person name="Yilmaz N."/>
            <person name="Duong T.A."/>
            <person name="van der Merwe N.A."/>
            <person name="Wingfield M.J."/>
            <person name="Wingfield B.D."/>
        </authorList>
    </citation>
    <scope>NUCLEOTIDE SEQUENCE [LARGE SCALE GENOMIC DNA]</scope>
    <source>
        <strain evidence="10 11">CMW 5346</strain>
    </source>
</reference>
<feature type="transmembrane region" description="Helical" evidence="8">
    <location>
        <begin position="7"/>
        <end position="28"/>
    </location>
</feature>
<keyword evidence="5 8" id="KW-1133">Transmembrane helix</keyword>
<dbReference type="Gene3D" id="1.20.1250.20">
    <property type="entry name" value="MFS general substrate transporter like domains"/>
    <property type="match status" value="1"/>
</dbReference>
<dbReference type="InterPro" id="IPR036259">
    <property type="entry name" value="MFS_trans_sf"/>
</dbReference>
<feature type="transmembrane region" description="Helical" evidence="8">
    <location>
        <begin position="81"/>
        <end position="103"/>
    </location>
</feature>
<feature type="domain" description="Major facilitator superfamily (MFS) profile" evidence="9">
    <location>
        <begin position="9"/>
        <end position="452"/>
    </location>
</feature>
<dbReference type="InterPro" id="IPR050360">
    <property type="entry name" value="MFS_Sugar_Transporters"/>
</dbReference>
<feature type="transmembrane region" description="Helical" evidence="8">
    <location>
        <begin position="109"/>
        <end position="133"/>
    </location>
</feature>
<keyword evidence="4 8" id="KW-0812">Transmembrane</keyword>
<dbReference type="PANTHER" id="PTHR48022:SF2">
    <property type="entry name" value="PLASTIDIC GLUCOSE TRANSPORTER 4"/>
    <property type="match status" value="1"/>
</dbReference>
<dbReference type="EMBL" id="JAWCUI010000065">
    <property type="protein sequence ID" value="KAL1890132.1"/>
    <property type="molecule type" value="Genomic_DNA"/>
</dbReference>
<feature type="transmembrane region" description="Helical" evidence="8">
    <location>
        <begin position="265"/>
        <end position="286"/>
    </location>
</feature>
<dbReference type="InterPro" id="IPR003663">
    <property type="entry name" value="Sugar/inositol_transpt"/>
</dbReference>
<dbReference type="PROSITE" id="PS50850">
    <property type="entry name" value="MFS"/>
    <property type="match status" value="1"/>
</dbReference>
<feature type="transmembrane region" description="Helical" evidence="8">
    <location>
        <begin position="430"/>
        <end position="448"/>
    </location>
</feature>
<keyword evidence="11" id="KW-1185">Reference proteome</keyword>
<protein>
    <recommendedName>
        <fullName evidence="9">Major facilitator superfamily (MFS) profile domain-containing protein</fullName>
    </recommendedName>
</protein>
<evidence type="ECO:0000259" key="9">
    <source>
        <dbReference type="PROSITE" id="PS50850"/>
    </source>
</evidence>
<dbReference type="InterPro" id="IPR020846">
    <property type="entry name" value="MFS_dom"/>
</dbReference>
<comment type="caution">
    <text evidence="10">The sequence shown here is derived from an EMBL/GenBank/DDBJ whole genome shotgun (WGS) entry which is preliminary data.</text>
</comment>
<dbReference type="InterPro" id="IPR005828">
    <property type="entry name" value="MFS_sugar_transport-like"/>
</dbReference>
<dbReference type="Pfam" id="PF00083">
    <property type="entry name" value="Sugar_tr"/>
    <property type="match status" value="1"/>
</dbReference>
<evidence type="ECO:0000256" key="5">
    <source>
        <dbReference type="ARBA" id="ARBA00022989"/>
    </source>
</evidence>
<dbReference type="NCBIfam" id="TIGR00879">
    <property type="entry name" value="SP"/>
    <property type="match status" value="1"/>
</dbReference>
<evidence type="ECO:0000256" key="7">
    <source>
        <dbReference type="RuleBase" id="RU003346"/>
    </source>
</evidence>
<dbReference type="InterPro" id="IPR005829">
    <property type="entry name" value="Sugar_transporter_CS"/>
</dbReference>
<proteinExistence type="inferred from homology"/>
<dbReference type="SUPFAM" id="SSF103473">
    <property type="entry name" value="MFS general substrate transporter"/>
    <property type="match status" value="1"/>
</dbReference>
<evidence type="ECO:0000256" key="6">
    <source>
        <dbReference type="ARBA" id="ARBA00023136"/>
    </source>
</evidence>
<gene>
    <name evidence="10" type="ORF">Sste5346_008425</name>
</gene>
<feature type="transmembrane region" description="Helical" evidence="8">
    <location>
        <begin position="400"/>
        <end position="418"/>
    </location>
</feature>
<dbReference type="Proteomes" id="UP001583186">
    <property type="component" value="Unassembled WGS sequence"/>
</dbReference>
<feature type="transmembrane region" description="Helical" evidence="8">
    <location>
        <begin position="298"/>
        <end position="317"/>
    </location>
</feature>
<keyword evidence="3 7" id="KW-0813">Transport</keyword>
<feature type="transmembrane region" description="Helical" evidence="8">
    <location>
        <begin position="359"/>
        <end position="380"/>
    </location>
</feature>
<name>A0ABR3YPV8_9PEZI</name>
<feature type="transmembrane region" description="Helical" evidence="8">
    <location>
        <begin position="329"/>
        <end position="347"/>
    </location>
</feature>
<dbReference type="PRINTS" id="PR00171">
    <property type="entry name" value="SUGRTRNSPORT"/>
</dbReference>
<accession>A0ABR3YPV8</accession>
<organism evidence="10 11">
    <name type="scientific">Sporothrix stenoceras</name>
    <dbReference type="NCBI Taxonomy" id="5173"/>
    <lineage>
        <taxon>Eukaryota</taxon>
        <taxon>Fungi</taxon>
        <taxon>Dikarya</taxon>
        <taxon>Ascomycota</taxon>
        <taxon>Pezizomycotina</taxon>
        <taxon>Sordariomycetes</taxon>
        <taxon>Sordariomycetidae</taxon>
        <taxon>Ophiostomatales</taxon>
        <taxon>Ophiostomataceae</taxon>
        <taxon>Sporothrix</taxon>
    </lineage>
</organism>
<comment type="subcellular location">
    <subcellularLocation>
        <location evidence="1">Membrane</location>
        <topology evidence="1">Multi-pass membrane protein</topology>
    </subcellularLocation>
</comment>
<feature type="transmembrane region" description="Helical" evidence="8">
    <location>
        <begin position="48"/>
        <end position="69"/>
    </location>
</feature>
<evidence type="ECO:0000256" key="8">
    <source>
        <dbReference type="SAM" id="Phobius"/>
    </source>
</evidence>
<dbReference type="PROSITE" id="PS51257">
    <property type="entry name" value="PROKAR_LIPOPROTEIN"/>
    <property type="match status" value="1"/>
</dbReference>
<dbReference type="PROSITE" id="PS00216">
    <property type="entry name" value="SUGAR_TRANSPORT_1"/>
    <property type="match status" value="1"/>
</dbReference>
<keyword evidence="6 8" id="KW-0472">Membrane</keyword>
<evidence type="ECO:0000313" key="11">
    <source>
        <dbReference type="Proteomes" id="UP001583186"/>
    </source>
</evidence>
<sequence length="507" mass="55743">MPSFRQFIIYLSLLGCGSLIGYESTYLNGVLSSPDFIERYGIYDAADGWYLTPAIRSLFTSMMMIGTLFGASATAYMPLRFGCRGVFTIAAAFMAVGIILQMISVGGPAVFIVGRILEGYTLGVISVYVPAYLTESVRPAIRGRMIASWEQVATFGNVTANIINYGTSFATGPPSWRVTIGFQCLHVVFLLMAATLAPESPVMLVKQGKPQEASKALAVLRNTDANADEILTEMRDIESSLVLDEPVTLRSYLECFKGNNLRRQVIGIVMSIFGVYVGIGFFLAYGTSFFKAAGVNDAYLVSLILAIVMSTFTLPALYTMDRFGRRKLLLVSAVLQAIFMLLAGIVHSTKGASSVASNALIAFSVLFIATYAGTWGPVSWCTMTELWSWRLRNQHMNISLLSYWVFNWVIGFVLPYIIDPTAGNLSINVTYIFGGINLLAFVWVFFCFPDVTGLSFAEVDQLFAEKVSARHSIAWGRARRVLNAETVIESTESIDQKQTVQETKIDV</sequence>
<evidence type="ECO:0000256" key="3">
    <source>
        <dbReference type="ARBA" id="ARBA00022448"/>
    </source>
</evidence>
<evidence type="ECO:0000256" key="1">
    <source>
        <dbReference type="ARBA" id="ARBA00004141"/>
    </source>
</evidence>
<evidence type="ECO:0000256" key="4">
    <source>
        <dbReference type="ARBA" id="ARBA00022692"/>
    </source>
</evidence>
<evidence type="ECO:0000256" key="2">
    <source>
        <dbReference type="ARBA" id="ARBA00010992"/>
    </source>
</evidence>
<comment type="similarity">
    <text evidence="2 7">Belongs to the major facilitator superfamily. Sugar transporter (TC 2.A.1.1) family.</text>
</comment>
<dbReference type="PANTHER" id="PTHR48022">
    <property type="entry name" value="PLASTIDIC GLUCOSE TRANSPORTER 4"/>
    <property type="match status" value="1"/>
</dbReference>
<evidence type="ECO:0000313" key="10">
    <source>
        <dbReference type="EMBL" id="KAL1890132.1"/>
    </source>
</evidence>